<gene>
    <name evidence="2" type="ORF">BXZ70DRAFT_935870</name>
</gene>
<accession>A0A8K0UPN0</accession>
<sequence length="466" mass="50062">MFFASLLATSLNIVFRIWIRFVSLWFRPPGPLDRNRTEAAQGEGNIKASASVSSSDPLVLFDVDSSESEVESYRDVPASPDTLDTPDLSPESTPELVYPITTPQHLRFERTGRSCNIFSPPTTRKQFPASGYADVSRATPSMLNIPDMSMLTSQEPPLLIFDFDDDDGSVLDLEGGLGVRLVDTTSRHSSMYLGSSASIFTKLAVDMLSPSRPITPATVPPVSQPTSPGQAQNLLPMFIQDLGQCRQNGDSPSYGIDAASYAATYSGSPEADIRLEAFHLYEFTPYTPPMVSNSLGQQSSVANPSTPLPSLLCYHASGELSAAISSPQNNVEMPSVARRADTAGLRPLVLPKELATRQVIQVRKAPPRTAFFPRPLLLSGQATRTVQHTEAALVDVVSNTDAISAFTDELLLPDESGKDKLGCSSDAGSTASLQSDVELLIWDTPASCTAIHPGFDCMATEAIISA</sequence>
<name>A0A8K0UPN0_9AGAR</name>
<organism evidence="2 3">
    <name type="scientific">Cristinia sonorae</name>
    <dbReference type="NCBI Taxonomy" id="1940300"/>
    <lineage>
        <taxon>Eukaryota</taxon>
        <taxon>Fungi</taxon>
        <taxon>Dikarya</taxon>
        <taxon>Basidiomycota</taxon>
        <taxon>Agaricomycotina</taxon>
        <taxon>Agaricomycetes</taxon>
        <taxon>Agaricomycetidae</taxon>
        <taxon>Agaricales</taxon>
        <taxon>Pleurotineae</taxon>
        <taxon>Stephanosporaceae</taxon>
        <taxon>Cristinia</taxon>
    </lineage>
</organism>
<reference evidence="2" key="1">
    <citation type="journal article" date="2021" name="New Phytol.">
        <title>Evolutionary innovations through gain and loss of genes in the ectomycorrhizal Boletales.</title>
        <authorList>
            <person name="Wu G."/>
            <person name="Miyauchi S."/>
            <person name="Morin E."/>
            <person name="Kuo A."/>
            <person name="Drula E."/>
            <person name="Varga T."/>
            <person name="Kohler A."/>
            <person name="Feng B."/>
            <person name="Cao Y."/>
            <person name="Lipzen A."/>
            <person name="Daum C."/>
            <person name="Hundley H."/>
            <person name="Pangilinan J."/>
            <person name="Johnson J."/>
            <person name="Barry K."/>
            <person name="LaButti K."/>
            <person name="Ng V."/>
            <person name="Ahrendt S."/>
            <person name="Min B."/>
            <person name="Choi I.G."/>
            <person name="Park H."/>
            <person name="Plett J.M."/>
            <person name="Magnuson J."/>
            <person name="Spatafora J.W."/>
            <person name="Nagy L.G."/>
            <person name="Henrissat B."/>
            <person name="Grigoriev I.V."/>
            <person name="Yang Z.L."/>
            <person name="Xu J."/>
            <person name="Martin F.M."/>
        </authorList>
    </citation>
    <scope>NUCLEOTIDE SEQUENCE</scope>
    <source>
        <strain evidence="2">KKN 215</strain>
    </source>
</reference>
<evidence type="ECO:0000313" key="2">
    <source>
        <dbReference type="EMBL" id="KAH8100801.1"/>
    </source>
</evidence>
<comment type="caution">
    <text evidence="2">The sequence shown here is derived from an EMBL/GenBank/DDBJ whole genome shotgun (WGS) entry which is preliminary data.</text>
</comment>
<protein>
    <submittedName>
        <fullName evidence="2">Uncharacterized protein</fullName>
    </submittedName>
</protein>
<evidence type="ECO:0000313" key="3">
    <source>
        <dbReference type="Proteomes" id="UP000813824"/>
    </source>
</evidence>
<proteinExistence type="predicted"/>
<evidence type="ECO:0000256" key="1">
    <source>
        <dbReference type="SAM" id="MobiDB-lite"/>
    </source>
</evidence>
<dbReference type="Proteomes" id="UP000813824">
    <property type="component" value="Unassembled WGS sequence"/>
</dbReference>
<dbReference type="EMBL" id="JAEVFJ010000014">
    <property type="protein sequence ID" value="KAH8100801.1"/>
    <property type="molecule type" value="Genomic_DNA"/>
</dbReference>
<keyword evidence="3" id="KW-1185">Reference proteome</keyword>
<feature type="region of interest" description="Disordered" evidence="1">
    <location>
        <begin position="70"/>
        <end position="96"/>
    </location>
</feature>
<dbReference type="OrthoDB" id="10603991at2759"/>
<dbReference type="AlphaFoldDB" id="A0A8K0UPN0"/>